<dbReference type="EMBL" id="GGEC01037786">
    <property type="protein sequence ID" value="MBX18270.1"/>
    <property type="molecule type" value="Transcribed_RNA"/>
</dbReference>
<protein>
    <submittedName>
        <fullName evidence="2">Uncharacterized protein</fullName>
    </submittedName>
</protein>
<sequence>MRIKASIKQTFCQTRTTKSNIGD</sequence>
<feature type="compositionally biased region" description="Polar residues" evidence="1">
    <location>
        <begin position="7"/>
        <end position="23"/>
    </location>
</feature>
<evidence type="ECO:0000256" key="1">
    <source>
        <dbReference type="SAM" id="MobiDB-lite"/>
    </source>
</evidence>
<name>A0A2P2LJY5_RHIMU</name>
<dbReference type="AlphaFoldDB" id="A0A2P2LJY5"/>
<organism evidence="2">
    <name type="scientific">Rhizophora mucronata</name>
    <name type="common">Asiatic mangrove</name>
    <dbReference type="NCBI Taxonomy" id="61149"/>
    <lineage>
        <taxon>Eukaryota</taxon>
        <taxon>Viridiplantae</taxon>
        <taxon>Streptophyta</taxon>
        <taxon>Embryophyta</taxon>
        <taxon>Tracheophyta</taxon>
        <taxon>Spermatophyta</taxon>
        <taxon>Magnoliopsida</taxon>
        <taxon>eudicotyledons</taxon>
        <taxon>Gunneridae</taxon>
        <taxon>Pentapetalae</taxon>
        <taxon>rosids</taxon>
        <taxon>fabids</taxon>
        <taxon>Malpighiales</taxon>
        <taxon>Rhizophoraceae</taxon>
        <taxon>Rhizophora</taxon>
    </lineage>
</organism>
<proteinExistence type="predicted"/>
<accession>A0A2P2LJY5</accession>
<evidence type="ECO:0000313" key="2">
    <source>
        <dbReference type="EMBL" id="MBX18270.1"/>
    </source>
</evidence>
<feature type="region of interest" description="Disordered" evidence="1">
    <location>
        <begin position="1"/>
        <end position="23"/>
    </location>
</feature>
<reference evidence="2" key="1">
    <citation type="submission" date="2018-02" db="EMBL/GenBank/DDBJ databases">
        <title>Rhizophora mucronata_Transcriptome.</title>
        <authorList>
            <person name="Meera S.P."/>
            <person name="Sreeshan A."/>
            <person name="Augustine A."/>
        </authorList>
    </citation>
    <scope>NUCLEOTIDE SEQUENCE</scope>
    <source>
        <tissue evidence="2">Leaf</tissue>
    </source>
</reference>